<evidence type="ECO:0000313" key="4">
    <source>
        <dbReference type="Proteomes" id="UP000583929"/>
    </source>
</evidence>
<dbReference type="Proteomes" id="UP000583929">
    <property type="component" value="Unassembled WGS sequence"/>
</dbReference>
<proteinExistence type="predicted"/>
<evidence type="ECO:0000313" key="2">
    <source>
        <dbReference type="EMBL" id="KAF4380503.1"/>
    </source>
</evidence>
<evidence type="ECO:0000313" key="3">
    <source>
        <dbReference type="Proteomes" id="UP000525078"/>
    </source>
</evidence>
<dbReference type="EMBL" id="JAATIQ010000120">
    <property type="protein sequence ID" value="KAF4380503.1"/>
    <property type="molecule type" value="Genomic_DNA"/>
</dbReference>
<dbReference type="EMBL" id="JAATIP010000381">
    <property type="protein sequence ID" value="KAF4349861.1"/>
    <property type="molecule type" value="Genomic_DNA"/>
</dbReference>
<comment type="caution">
    <text evidence="2">The sequence shown here is derived from an EMBL/GenBank/DDBJ whole genome shotgun (WGS) entry which is preliminary data.</text>
</comment>
<keyword evidence="4" id="KW-1185">Reference proteome</keyword>
<protein>
    <submittedName>
        <fullName evidence="2">Uncharacterized protein</fullName>
    </submittedName>
</protein>
<organism evidence="2 4">
    <name type="scientific">Cannabis sativa</name>
    <name type="common">Hemp</name>
    <name type="synonym">Marijuana</name>
    <dbReference type="NCBI Taxonomy" id="3483"/>
    <lineage>
        <taxon>Eukaryota</taxon>
        <taxon>Viridiplantae</taxon>
        <taxon>Streptophyta</taxon>
        <taxon>Embryophyta</taxon>
        <taxon>Tracheophyta</taxon>
        <taxon>Spermatophyta</taxon>
        <taxon>Magnoliopsida</taxon>
        <taxon>eudicotyledons</taxon>
        <taxon>Gunneridae</taxon>
        <taxon>Pentapetalae</taxon>
        <taxon>rosids</taxon>
        <taxon>fabids</taxon>
        <taxon>Rosales</taxon>
        <taxon>Cannabaceae</taxon>
        <taxon>Cannabis</taxon>
    </lineage>
</organism>
<evidence type="ECO:0000313" key="1">
    <source>
        <dbReference type="EMBL" id="KAF4349861.1"/>
    </source>
</evidence>
<accession>A0A7J6GC07</accession>
<sequence>MGGFGLFLEPGGRPLGLRFPTSTAPSLGSSLSSSSMSLSRSSWWLWWWRISDDDRELFAASSMAGSPT</sequence>
<dbReference type="Proteomes" id="UP000525078">
    <property type="component" value="Unassembled WGS sequence"/>
</dbReference>
<dbReference type="AlphaFoldDB" id="A0A7J6GC07"/>
<gene>
    <name evidence="1" type="ORF">F8388_021761</name>
    <name evidence="2" type="ORF">G4B88_011749</name>
</gene>
<reference evidence="3 4" key="1">
    <citation type="journal article" date="2020" name="bioRxiv">
        <title>Sequence and annotation of 42 cannabis genomes reveals extensive copy number variation in cannabinoid synthesis and pathogen resistance genes.</title>
        <authorList>
            <person name="Mckernan K.J."/>
            <person name="Helbert Y."/>
            <person name="Kane L.T."/>
            <person name="Ebling H."/>
            <person name="Zhang L."/>
            <person name="Liu B."/>
            <person name="Eaton Z."/>
            <person name="Mclaughlin S."/>
            <person name="Kingan S."/>
            <person name="Baybayan P."/>
            <person name="Concepcion G."/>
            <person name="Jordan M."/>
            <person name="Riva A."/>
            <person name="Barbazuk W."/>
            <person name="Harkins T."/>
        </authorList>
    </citation>
    <scope>NUCLEOTIDE SEQUENCE [LARGE SCALE GENOMIC DNA]</scope>
    <source>
        <strain evidence="3 4">cv. Jamaican Lion 4</strain>
        <strain evidence="2">Father</strain>
        <strain evidence="1">Mother</strain>
        <tissue evidence="2">Leaf</tissue>
    </source>
</reference>
<name>A0A7J6GC07_CANSA</name>